<proteinExistence type="predicted"/>
<dbReference type="HOGENOM" id="CLU_084526_0_0_1"/>
<reference evidence="3" key="1">
    <citation type="journal article" date="2014" name="Proc. Natl. Acad. Sci. U.S.A.">
        <title>Extensive sampling of basidiomycete genomes demonstrates inadequacy of the white-rot/brown-rot paradigm for wood decay fungi.</title>
        <authorList>
            <person name="Riley R."/>
            <person name="Salamov A.A."/>
            <person name="Brown D.W."/>
            <person name="Nagy L.G."/>
            <person name="Floudas D."/>
            <person name="Held B.W."/>
            <person name="Levasseur A."/>
            <person name="Lombard V."/>
            <person name="Morin E."/>
            <person name="Otillar R."/>
            <person name="Lindquist E.A."/>
            <person name="Sun H."/>
            <person name="LaButti K.M."/>
            <person name="Schmutz J."/>
            <person name="Jabbour D."/>
            <person name="Luo H."/>
            <person name="Baker S.E."/>
            <person name="Pisabarro A.G."/>
            <person name="Walton J.D."/>
            <person name="Blanchette R.A."/>
            <person name="Henrissat B."/>
            <person name="Martin F."/>
            <person name="Cullen D."/>
            <person name="Hibbett D.S."/>
            <person name="Grigoriev I.V."/>
        </authorList>
    </citation>
    <scope>NUCLEOTIDE SEQUENCE [LARGE SCALE GENOMIC DNA]</scope>
    <source>
        <strain evidence="3">MUCL 33604</strain>
    </source>
</reference>
<dbReference type="OrthoDB" id="4062651at2759"/>
<dbReference type="GO" id="GO:0004672">
    <property type="term" value="F:protein kinase activity"/>
    <property type="evidence" value="ECO:0007669"/>
    <property type="project" value="InterPro"/>
</dbReference>
<dbReference type="SUPFAM" id="SSF56112">
    <property type="entry name" value="Protein kinase-like (PK-like)"/>
    <property type="match status" value="1"/>
</dbReference>
<protein>
    <recommendedName>
        <fullName evidence="1">Protein kinase domain-containing protein</fullName>
    </recommendedName>
</protein>
<dbReference type="GO" id="GO:0005524">
    <property type="term" value="F:ATP binding"/>
    <property type="evidence" value="ECO:0007669"/>
    <property type="project" value="InterPro"/>
</dbReference>
<dbReference type="InParanoid" id="A0A067PTS7"/>
<evidence type="ECO:0000313" key="2">
    <source>
        <dbReference type="EMBL" id="KDQ58134.1"/>
    </source>
</evidence>
<dbReference type="Proteomes" id="UP000027265">
    <property type="component" value="Unassembled WGS sequence"/>
</dbReference>
<dbReference type="PROSITE" id="PS50011">
    <property type="entry name" value="PROTEIN_KINASE_DOM"/>
    <property type="match status" value="1"/>
</dbReference>
<name>A0A067PTS7_9AGAM</name>
<gene>
    <name evidence="2" type="ORF">JAAARDRAFT_206837</name>
</gene>
<keyword evidence="3" id="KW-1185">Reference proteome</keyword>
<dbReference type="Gene3D" id="1.10.510.10">
    <property type="entry name" value="Transferase(Phosphotransferase) domain 1"/>
    <property type="match status" value="1"/>
</dbReference>
<evidence type="ECO:0000259" key="1">
    <source>
        <dbReference type="PROSITE" id="PS50011"/>
    </source>
</evidence>
<sequence>MTKVVPLPEGILVDTNFRTTLQQVVNIADPSNAVAAAYLVPAVIAFNPHGSLELTIPHFRNGNIRTYLKDKPVDEQRRMLLKCSKALDAVHGAFGAHGNIKPENFLVTDDLDIRILFEFTRPCKSHEELPREEDSPPVHTINGDRAGFGSVIYEILTGTPPFYPHNYGRRMFKNLEELKLMERRNLTDDIWGLLTDCWSPGNPSARPSAGEVTARLTALPASRMVNN</sequence>
<dbReference type="InterPro" id="IPR011009">
    <property type="entry name" value="Kinase-like_dom_sf"/>
</dbReference>
<dbReference type="EMBL" id="KL197718">
    <property type="protein sequence ID" value="KDQ58134.1"/>
    <property type="molecule type" value="Genomic_DNA"/>
</dbReference>
<organism evidence="2 3">
    <name type="scientific">Jaapia argillacea MUCL 33604</name>
    <dbReference type="NCBI Taxonomy" id="933084"/>
    <lineage>
        <taxon>Eukaryota</taxon>
        <taxon>Fungi</taxon>
        <taxon>Dikarya</taxon>
        <taxon>Basidiomycota</taxon>
        <taxon>Agaricomycotina</taxon>
        <taxon>Agaricomycetes</taxon>
        <taxon>Agaricomycetidae</taxon>
        <taxon>Jaapiales</taxon>
        <taxon>Jaapiaceae</taxon>
        <taxon>Jaapia</taxon>
    </lineage>
</organism>
<accession>A0A067PTS7</accession>
<evidence type="ECO:0000313" key="3">
    <source>
        <dbReference type="Proteomes" id="UP000027265"/>
    </source>
</evidence>
<dbReference type="AlphaFoldDB" id="A0A067PTS7"/>
<dbReference type="InterPro" id="IPR000719">
    <property type="entry name" value="Prot_kinase_dom"/>
</dbReference>
<dbReference type="STRING" id="933084.A0A067PTS7"/>
<feature type="domain" description="Protein kinase" evidence="1">
    <location>
        <begin position="1"/>
        <end position="219"/>
    </location>
</feature>